<dbReference type="Gene3D" id="3.30.1660.10">
    <property type="entry name" value="Flavin-binding protein dodecin"/>
    <property type="match status" value="1"/>
</dbReference>
<dbReference type="EMBL" id="FOZK01000003">
    <property type="protein sequence ID" value="SFS06159.1"/>
    <property type="molecule type" value="Genomic_DNA"/>
</dbReference>
<dbReference type="InterPro" id="IPR025543">
    <property type="entry name" value="Dodecin-like"/>
</dbReference>
<dbReference type="PANTHER" id="PTHR39324:SF1">
    <property type="entry name" value="CALCIUM DODECIN"/>
    <property type="match status" value="1"/>
</dbReference>
<dbReference type="Pfam" id="PF07311">
    <property type="entry name" value="Dodecin"/>
    <property type="match status" value="1"/>
</dbReference>
<dbReference type="NCBIfam" id="NF041389">
    <property type="entry name" value="dodecin_Halo"/>
    <property type="match status" value="1"/>
</dbReference>
<accession>A0A1I6LRY0</accession>
<organism evidence="1 2">
    <name type="scientific">Halomicrobium zhouii</name>
    <dbReference type="NCBI Taxonomy" id="767519"/>
    <lineage>
        <taxon>Archaea</taxon>
        <taxon>Methanobacteriati</taxon>
        <taxon>Methanobacteriota</taxon>
        <taxon>Stenosarchaea group</taxon>
        <taxon>Halobacteria</taxon>
        <taxon>Halobacteriales</taxon>
        <taxon>Haloarculaceae</taxon>
        <taxon>Halomicrobium</taxon>
    </lineage>
</organism>
<dbReference type="RefSeq" id="WP_089817341.1">
    <property type="nucleotide sequence ID" value="NZ_FOZK01000003.1"/>
</dbReference>
<dbReference type="AlphaFoldDB" id="A0A1I6LRY0"/>
<dbReference type="SUPFAM" id="SSF89807">
    <property type="entry name" value="Dodecin-like"/>
    <property type="match status" value="1"/>
</dbReference>
<dbReference type="STRING" id="767519.SAMN05216559_2984"/>
<sequence length="67" mass="7484">MVFKKISLTGTSPDSFDDAVDDAVSRAEETLDNLKWAEVEEMGVEIANAEQGRQYQAEVMVAFELEE</sequence>
<dbReference type="InterPro" id="IPR009923">
    <property type="entry name" value="Dodecin"/>
</dbReference>
<dbReference type="InterPro" id="IPR036694">
    <property type="entry name" value="Dodecin-like_sf"/>
</dbReference>
<proteinExistence type="predicted"/>
<name>A0A1I6LRY0_9EURY</name>
<keyword evidence="2" id="KW-1185">Reference proteome</keyword>
<reference evidence="1 2" key="1">
    <citation type="submission" date="2016-10" db="EMBL/GenBank/DDBJ databases">
        <authorList>
            <person name="de Groot N.N."/>
        </authorList>
    </citation>
    <scope>NUCLEOTIDE SEQUENCE [LARGE SCALE GENOMIC DNA]</scope>
    <source>
        <strain evidence="1 2">CGMCC 1.10457</strain>
    </source>
</reference>
<dbReference type="Proteomes" id="UP000199062">
    <property type="component" value="Unassembled WGS sequence"/>
</dbReference>
<dbReference type="OrthoDB" id="187186at2157"/>
<protein>
    <recommendedName>
        <fullName evidence="3">Dodecin</fullName>
    </recommendedName>
</protein>
<gene>
    <name evidence="1" type="ORF">SAMN05216559_2984</name>
</gene>
<dbReference type="PANTHER" id="PTHR39324">
    <property type="entry name" value="CALCIUM DODECIN"/>
    <property type="match status" value="1"/>
</dbReference>
<evidence type="ECO:0000313" key="2">
    <source>
        <dbReference type="Proteomes" id="UP000199062"/>
    </source>
</evidence>
<evidence type="ECO:0000313" key="1">
    <source>
        <dbReference type="EMBL" id="SFS06159.1"/>
    </source>
</evidence>
<evidence type="ECO:0008006" key="3">
    <source>
        <dbReference type="Google" id="ProtNLM"/>
    </source>
</evidence>